<sequence>MSSQEDSSVETCTSNPEGKPEQVPRHDALKMQMMPSWGEIFEERNKILGYLKKLSNSLAKLHSVPCDCAPFNWK</sequence>
<name>A0A401NRR7_SCYTO</name>
<evidence type="ECO:0000256" key="1">
    <source>
        <dbReference type="SAM" id="MobiDB-lite"/>
    </source>
</evidence>
<dbReference type="EMBL" id="BFAA01000027">
    <property type="protein sequence ID" value="GCB63549.1"/>
    <property type="molecule type" value="Genomic_DNA"/>
</dbReference>
<keyword evidence="3" id="KW-1185">Reference proteome</keyword>
<gene>
    <name evidence="2" type="ORF">scyTo_0000172</name>
</gene>
<accession>A0A401NRR7</accession>
<proteinExistence type="predicted"/>
<feature type="compositionally biased region" description="Polar residues" evidence="1">
    <location>
        <begin position="1"/>
        <end position="16"/>
    </location>
</feature>
<reference evidence="2 3" key="1">
    <citation type="journal article" date="2018" name="Nat. Ecol. Evol.">
        <title>Shark genomes provide insights into elasmobranch evolution and the origin of vertebrates.</title>
        <authorList>
            <person name="Hara Y"/>
            <person name="Yamaguchi K"/>
            <person name="Onimaru K"/>
            <person name="Kadota M"/>
            <person name="Koyanagi M"/>
            <person name="Keeley SD"/>
            <person name="Tatsumi K"/>
            <person name="Tanaka K"/>
            <person name="Motone F"/>
            <person name="Kageyama Y"/>
            <person name="Nozu R"/>
            <person name="Adachi N"/>
            <person name="Nishimura O"/>
            <person name="Nakagawa R"/>
            <person name="Tanegashima C"/>
            <person name="Kiyatake I"/>
            <person name="Matsumoto R"/>
            <person name="Murakumo K"/>
            <person name="Nishida K"/>
            <person name="Terakita A"/>
            <person name="Kuratani S"/>
            <person name="Sato K"/>
            <person name="Hyodo S Kuraku.S."/>
        </authorList>
    </citation>
    <scope>NUCLEOTIDE SEQUENCE [LARGE SCALE GENOMIC DNA]</scope>
</reference>
<organism evidence="2 3">
    <name type="scientific">Scyliorhinus torazame</name>
    <name type="common">Cloudy catshark</name>
    <name type="synonym">Catulus torazame</name>
    <dbReference type="NCBI Taxonomy" id="75743"/>
    <lineage>
        <taxon>Eukaryota</taxon>
        <taxon>Metazoa</taxon>
        <taxon>Chordata</taxon>
        <taxon>Craniata</taxon>
        <taxon>Vertebrata</taxon>
        <taxon>Chondrichthyes</taxon>
        <taxon>Elasmobranchii</taxon>
        <taxon>Galeomorphii</taxon>
        <taxon>Galeoidea</taxon>
        <taxon>Carcharhiniformes</taxon>
        <taxon>Scyliorhinidae</taxon>
        <taxon>Scyliorhinus</taxon>
    </lineage>
</organism>
<evidence type="ECO:0000313" key="2">
    <source>
        <dbReference type="EMBL" id="GCB63549.1"/>
    </source>
</evidence>
<comment type="caution">
    <text evidence="2">The sequence shown here is derived from an EMBL/GenBank/DDBJ whole genome shotgun (WGS) entry which is preliminary data.</text>
</comment>
<protein>
    <submittedName>
        <fullName evidence="2">Uncharacterized protein</fullName>
    </submittedName>
</protein>
<feature type="region of interest" description="Disordered" evidence="1">
    <location>
        <begin position="1"/>
        <end position="25"/>
    </location>
</feature>
<evidence type="ECO:0000313" key="3">
    <source>
        <dbReference type="Proteomes" id="UP000288216"/>
    </source>
</evidence>
<dbReference type="AlphaFoldDB" id="A0A401NRR7"/>
<dbReference type="Proteomes" id="UP000288216">
    <property type="component" value="Unassembled WGS sequence"/>
</dbReference>